<sequence length="213" mass="24995">MLRVLIRIMLMILCRWNAGAFGLGWAIRVWASIRDGLAPTIPTCNSAWVGFWNELWRYHCRRHKHDRTRFQRTPRIAFRARRTSSLGVYVYPRTPFPCWRWREGYGCDGWEEQGRRGYWRLRVEGSRRQRRGVTEGFRIGIGQIARHRQRLPTPTCYDDRPGGPSPSRRGSQPPRARLARHVGVSPLRSSPLRLCCLRVCLRSPVLKMRTRTG</sequence>
<reference evidence="2" key="1">
    <citation type="submission" date="2023-03" db="EMBL/GenBank/DDBJ databases">
        <title>Massive genome expansion in bonnet fungi (Mycena s.s.) driven by repeated elements and novel gene families across ecological guilds.</title>
        <authorList>
            <consortium name="Lawrence Berkeley National Laboratory"/>
            <person name="Harder C.B."/>
            <person name="Miyauchi S."/>
            <person name="Viragh M."/>
            <person name="Kuo A."/>
            <person name="Thoen E."/>
            <person name="Andreopoulos B."/>
            <person name="Lu D."/>
            <person name="Skrede I."/>
            <person name="Drula E."/>
            <person name="Henrissat B."/>
            <person name="Morin E."/>
            <person name="Kohler A."/>
            <person name="Barry K."/>
            <person name="LaButti K."/>
            <person name="Morin E."/>
            <person name="Salamov A."/>
            <person name="Lipzen A."/>
            <person name="Mereny Z."/>
            <person name="Hegedus B."/>
            <person name="Baldrian P."/>
            <person name="Stursova M."/>
            <person name="Weitz H."/>
            <person name="Taylor A."/>
            <person name="Grigoriev I.V."/>
            <person name="Nagy L.G."/>
            <person name="Martin F."/>
            <person name="Kauserud H."/>
        </authorList>
    </citation>
    <scope>NUCLEOTIDE SEQUENCE</scope>
    <source>
        <strain evidence="2">CBHHK200</strain>
    </source>
</reference>
<feature type="compositionally biased region" description="Low complexity" evidence="1">
    <location>
        <begin position="165"/>
        <end position="176"/>
    </location>
</feature>
<keyword evidence="3" id="KW-1185">Reference proteome</keyword>
<feature type="region of interest" description="Disordered" evidence="1">
    <location>
        <begin position="152"/>
        <end position="179"/>
    </location>
</feature>
<name>A0AAD6S823_9AGAR</name>
<proteinExistence type="predicted"/>
<gene>
    <name evidence="2" type="ORF">C8F04DRAFT_245800</name>
</gene>
<evidence type="ECO:0000313" key="3">
    <source>
        <dbReference type="Proteomes" id="UP001218188"/>
    </source>
</evidence>
<dbReference type="AlphaFoldDB" id="A0AAD6S823"/>
<comment type="caution">
    <text evidence="2">The sequence shown here is derived from an EMBL/GenBank/DDBJ whole genome shotgun (WGS) entry which is preliminary data.</text>
</comment>
<protein>
    <submittedName>
        <fullName evidence="2">Uncharacterized protein</fullName>
    </submittedName>
</protein>
<accession>A0AAD6S823</accession>
<dbReference type="EMBL" id="JARJCM010000217">
    <property type="protein sequence ID" value="KAJ7022113.1"/>
    <property type="molecule type" value="Genomic_DNA"/>
</dbReference>
<evidence type="ECO:0000256" key="1">
    <source>
        <dbReference type="SAM" id="MobiDB-lite"/>
    </source>
</evidence>
<evidence type="ECO:0000313" key="2">
    <source>
        <dbReference type="EMBL" id="KAJ7022113.1"/>
    </source>
</evidence>
<dbReference type="Proteomes" id="UP001218188">
    <property type="component" value="Unassembled WGS sequence"/>
</dbReference>
<organism evidence="2 3">
    <name type="scientific">Mycena alexandri</name>
    <dbReference type="NCBI Taxonomy" id="1745969"/>
    <lineage>
        <taxon>Eukaryota</taxon>
        <taxon>Fungi</taxon>
        <taxon>Dikarya</taxon>
        <taxon>Basidiomycota</taxon>
        <taxon>Agaricomycotina</taxon>
        <taxon>Agaricomycetes</taxon>
        <taxon>Agaricomycetidae</taxon>
        <taxon>Agaricales</taxon>
        <taxon>Marasmiineae</taxon>
        <taxon>Mycenaceae</taxon>
        <taxon>Mycena</taxon>
    </lineage>
</organism>